<dbReference type="InterPro" id="IPR054306">
    <property type="entry name" value="TtuA-like_LIM_N"/>
</dbReference>
<feature type="domain" description="2-thiouridine synthetase TtuA-like N-terminal LIM" evidence="3">
    <location>
        <begin position="2"/>
        <end position="27"/>
    </location>
</feature>
<dbReference type="GO" id="GO:0002143">
    <property type="term" value="P:tRNA wobble position uridine thiolation"/>
    <property type="evidence" value="ECO:0007669"/>
    <property type="project" value="TreeGrafter"/>
</dbReference>
<reference evidence="4" key="1">
    <citation type="submission" date="2020-05" db="EMBL/GenBank/DDBJ databases">
        <authorList>
            <person name="Chiriac C."/>
            <person name="Salcher M."/>
            <person name="Ghai R."/>
            <person name="Kavagutti S V."/>
        </authorList>
    </citation>
    <scope>NUCLEOTIDE SEQUENCE</scope>
</reference>
<dbReference type="GO" id="GO:0002144">
    <property type="term" value="C:cytosolic tRNA wobble base thiouridylase complex"/>
    <property type="evidence" value="ECO:0007669"/>
    <property type="project" value="TreeGrafter"/>
</dbReference>
<dbReference type="PIRSF" id="PIRSF004976">
    <property type="entry name" value="ATPase_YdaO"/>
    <property type="match status" value="1"/>
</dbReference>
<evidence type="ECO:0000256" key="1">
    <source>
        <dbReference type="ARBA" id="ARBA00022679"/>
    </source>
</evidence>
<feature type="domain" description="tRNA(Ile)-lysidine/2-thiocytidine synthase N-terminal" evidence="2">
    <location>
        <begin position="50"/>
        <end position="221"/>
    </location>
</feature>
<dbReference type="InterPro" id="IPR011063">
    <property type="entry name" value="TilS/TtcA_N"/>
</dbReference>
<dbReference type="InterPro" id="IPR035107">
    <property type="entry name" value="tRNA_thiolation_TtcA_Ctu1"/>
</dbReference>
<evidence type="ECO:0000259" key="3">
    <source>
        <dbReference type="Pfam" id="PF22082"/>
    </source>
</evidence>
<evidence type="ECO:0000313" key="4">
    <source>
        <dbReference type="EMBL" id="CAB4569502.1"/>
    </source>
</evidence>
<gene>
    <name evidence="4" type="ORF">UFOPK1722_00280</name>
</gene>
<sequence>MKCRTCREPAVIELPRHNANFCAEHFLQLCRRQVAKAVHDHSMFSEDDRILVAVSGGKDSLAVWDLLVELGYKADGLYIALGIGDYSEESRGYAERFAAERGLVLKVVSLREDYGYDVPTASKATGRVPCSACGMSKRHIFDKAAVDGGYDVVVTGHNLDDEAAVLFGNALRWDVEYLARQLPVLPARHGFPRKVKPLIRLTEREMAAWCVIRGIDYIIEECPMAAGNRHLGYKEALNALEEKSPGTKASYYLGFLDRMAPLLADIAAVGADSVRPCARCGAATGVSDDHAVDGEIVCAFCRLVERSSAHAPVSVDLIRKKSRAERRATVEVESR</sequence>
<dbReference type="SUPFAM" id="SSF52402">
    <property type="entry name" value="Adenine nucleotide alpha hydrolases-like"/>
    <property type="match status" value="1"/>
</dbReference>
<dbReference type="Pfam" id="PF22082">
    <property type="entry name" value="TtuA_LIM_N"/>
    <property type="match status" value="1"/>
</dbReference>
<proteinExistence type="predicted"/>
<keyword evidence="1" id="KW-0808">Transferase</keyword>
<dbReference type="InterPro" id="IPR014729">
    <property type="entry name" value="Rossmann-like_a/b/a_fold"/>
</dbReference>
<dbReference type="GO" id="GO:0000049">
    <property type="term" value="F:tRNA binding"/>
    <property type="evidence" value="ECO:0007669"/>
    <property type="project" value="TreeGrafter"/>
</dbReference>
<dbReference type="CDD" id="cd01993">
    <property type="entry name" value="TtuA-like"/>
    <property type="match status" value="1"/>
</dbReference>
<dbReference type="PANTHER" id="PTHR11807">
    <property type="entry name" value="ATPASES OF THE PP SUPERFAMILY-RELATED"/>
    <property type="match status" value="1"/>
</dbReference>
<organism evidence="4">
    <name type="scientific">freshwater metagenome</name>
    <dbReference type="NCBI Taxonomy" id="449393"/>
    <lineage>
        <taxon>unclassified sequences</taxon>
        <taxon>metagenomes</taxon>
        <taxon>ecological metagenomes</taxon>
    </lineage>
</organism>
<dbReference type="Pfam" id="PF01171">
    <property type="entry name" value="ATP_bind_3"/>
    <property type="match status" value="1"/>
</dbReference>
<dbReference type="EMBL" id="CAEZTS010000014">
    <property type="protein sequence ID" value="CAB4569502.1"/>
    <property type="molecule type" value="Genomic_DNA"/>
</dbReference>
<dbReference type="PANTHER" id="PTHR11807:SF27">
    <property type="entry name" value="TRNA-5-METHYLURIDINE(54) 2-SULFURTRANSFERASE"/>
    <property type="match status" value="1"/>
</dbReference>
<protein>
    <submittedName>
        <fullName evidence="4">Unannotated protein</fullName>
    </submittedName>
</protein>
<dbReference type="GO" id="GO:0016740">
    <property type="term" value="F:transferase activity"/>
    <property type="evidence" value="ECO:0007669"/>
    <property type="project" value="UniProtKB-KW"/>
</dbReference>
<dbReference type="Gene3D" id="3.40.50.620">
    <property type="entry name" value="HUPs"/>
    <property type="match status" value="1"/>
</dbReference>
<evidence type="ECO:0000259" key="2">
    <source>
        <dbReference type="Pfam" id="PF01171"/>
    </source>
</evidence>
<name>A0A6J6DZH6_9ZZZZ</name>
<dbReference type="AlphaFoldDB" id="A0A6J6DZH6"/>
<accession>A0A6J6DZH6</accession>